<sequence length="51" mass="6138">MMALKEKQCIENRKQSYLLRNLKRNESQRQHINRTKRNVMMITKSSSKSLS</sequence>
<evidence type="ECO:0000313" key="1">
    <source>
        <dbReference type="EMBL" id="CEK47387.1"/>
    </source>
</evidence>
<dbReference type="EMBL" id="HACG01000522">
    <property type="protein sequence ID" value="CEK47387.1"/>
    <property type="molecule type" value="Transcribed_RNA"/>
</dbReference>
<accession>A0A0B6XTP6</accession>
<reference evidence="1" key="1">
    <citation type="submission" date="2014-12" db="EMBL/GenBank/DDBJ databases">
        <title>Insight into the proteome of Arion vulgaris.</title>
        <authorList>
            <person name="Aradska J."/>
            <person name="Bulat T."/>
            <person name="Smidak R."/>
            <person name="Sarate P."/>
            <person name="Gangsoo J."/>
            <person name="Sialana F."/>
            <person name="Bilban M."/>
            <person name="Lubec G."/>
        </authorList>
    </citation>
    <scope>NUCLEOTIDE SEQUENCE</scope>
    <source>
        <tissue evidence="1">Skin</tissue>
    </source>
</reference>
<organism evidence="1">
    <name type="scientific">Arion vulgaris</name>
    <dbReference type="NCBI Taxonomy" id="1028688"/>
    <lineage>
        <taxon>Eukaryota</taxon>
        <taxon>Metazoa</taxon>
        <taxon>Spiralia</taxon>
        <taxon>Lophotrochozoa</taxon>
        <taxon>Mollusca</taxon>
        <taxon>Gastropoda</taxon>
        <taxon>Heterobranchia</taxon>
        <taxon>Euthyneura</taxon>
        <taxon>Panpulmonata</taxon>
        <taxon>Eupulmonata</taxon>
        <taxon>Stylommatophora</taxon>
        <taxon>Helicina</taxon>
        <taxon>Arionoidea</taxon>
        <taxon>Arionidae</taxon>
        <taxon>Arion</taxon>
    </lineage>
</organism>
<dbReference type="AlphaFoldDB" id="A0A0B6XTP6"/>
<gene>
    <name evidence="1" type="primary">ORF1254</name>
</gene>
<protein>
    <submittedName>
        <fullName evidence="1">Uncharacterized protein</fullName>
    </submittedName>
</protein>
<proteinExistence type="predicted"/>
<name>A0A0B6XTP6_9EUPU</name>